<evidence type="ECO:0000259" key="1">
    <source>
        <dbReference type="PROSITE" id="PS51819"/>
    </source>
</evidence>
<dbReference type="PROSITE" id="PS51819">
    <property type="entry name" value="VOC"/>
    <property type="match status" value="1"/>
</dbReference>
<proteinExistence type="predicted"/>
<accession>A0ABX6YL83</accession>
<dbReference type="InterPro" id="IPR037523">
    <property type="entry name" value="VOC_core"/>
</dbReference>
<dbReference type="Pfam" id="PF00903">
    <property type="entry name" value="Glyoxalase"/>
    <property type="match status" value="1"/>
</dbReference>
<dbReference type="Proteomes" id="UP000662814">
    <property type="component" value="Chromosome"/>
</dbReference>
<dbReference type="EMBL" id="CP061169">
    <property type="protein sequence ID" value="QPZ39609.1"/>
    <property type="molecule type" value="Genomic_DNA"/>
</dbReference>
<dbReference type="Gene3D" id="3.10.180.10">
    <property type="entry name" value="2,3-Dihydroxybiphenyl 1,2-Dioxygenase, domain 1"/>
    <property type="match status" value="1"/>
</dbReference>
<evidence type="ECO:0000313" key="3">
    <source>
        <dbReference type="Proteomes" id="UP000662814"/>
    </source>
</evidence>
<dbReference type="InterPro" id="IPR004360">
    <property type="entry name" value="Glyas_Fos-R_dOase_dom"/>
</dbReference>
<dbReference type="SUPFAM" id="SSF54593">
    <property type="entry name" value="Glyoxalase/Bleomycin resistance protein/Dihydroxybiphenyl dioxygenase"/>
    <property type="match status" value="1"/>
</dbReference>
<reference evidence="2 3" key="1">
    <citation type="submission" date="2020-12" db="EMBL/GenBank/DDBJ databases">
        <title>Microbacterium sp. HY060.</title>
        <authorList>
            <person name="Zhou J."/>
        </authorList>
    </citation>
    <scope>NUCLEOTIDE SEQUENCE [LARGE SCALE GENOMIC DNA]</scope>
    <source>
        <strain evidence="2 3">HY60</strain>
    </source>
</reference>
<dbReference type="RefSeq" id="WP_166989144.1">
    <property type="nucleotide sequence ID" value="NZ_CP061169.1"/>
</dbReference>
<dbReference type="PANTHER" id="PTHR36503:SF3">
    <property type="entry name" value="BLR0126 PROTEIN"/>
    <property type="match status" value="1"/>
</dbReference>
<feature type="domain" description="VOC" evidence="1">
    <location>
        <begin position="4"/>
        <end position="124"/>
    </location>
</feature>
<evidence type="ECO:0000313" key="2">
    <source>
        <dbReference type="EMBL" id="QPZ39609.1"/>
    </source>
</evidence>
<gene>
    <name evidence="2" type="ORF">HCR76_06025</name>
</gene>
<name>A0ABX6YL83_9MICO</name>
<keyword evidence="3" id="KW-1185">Reference proteome</keyword>
<protein>
    <submittedName>
        <fullName evidence="2">VOC family protein</fullName>
    </submittedName>
</protein>
<dbReference type="InterPro" id="IPR029068">
    <property type="entry name" value="Glyas_Bleomycin-R_OHBP_Dase"/>
</dbReference>
<sequence>MSHSVVQVNLIVSDLARTREFYKHLGWDLLAMGDRAARFSGDDLVVAFHLPEFAQAWDSGYSGARGGSTVIDVDCDDPGAVDATFSSLVENGATSRQPPNDTFFGCRYAVIADPDGNLIGLKSPLA</sequence>
<dbReference type="PANTHER" id="PTHR36503">
    <property type="entry name" value="BLR2520 PROTEIN"/>
    <property type="match status" value="1"/>
</dbReference>
<organism evidence="2 3">
    <name type="scientific">Paramicrobacterium chengjingii</name>
    <dbReference type="NCBI Taxonomy" id="2769067"/>
    <lineage>
        <taxon>Bacteria</taxon>
        <taxon>Bacillati</taxon>
        <taxon>Actinomycetota</taxon>
        <taxon>Actinomycetes</taxon>
        <taxon>Micrococcales</taxon>
        <taxon>Microbacteriaceae</taxon>
        <taxon>Paramicrobacterium</taxon>
    </lineage>
</organism>